<dbReference type="InterPro" id="IPR000667">
    <property type="entry name" value="Peptidase_S13"/>
</dbReference>
<dbReference type="PRINTS" id="PR00922">
    <property type="entry name" value="DADACBPTASE3"/>
</dbReference>
<name>A0ABT6KP76_9MICO</name>
<dbReference type="InterPro" id="IPR012338">
    <property type="entry name" value="Beta-lactam/transpept-like"/>
</dbReference>
<keyword evidence="4" id="KW-0472">Membrane</keyword>
<feature type="region of interest" description="Disordered" evidence="3">
    <location>
        <begin position="1"/>
        <end position="105"/>
    </location>
</feature>
<evidence type="ECO:0000313" key="5">
    <source>
        <dbReference type="EMBL" id="MDH6181799.1"/>
    </source>
</evidence>
<feature type="transmembrane region" description="Helical" evidence="4">
    <location>
        <begin position="120"/>
        <end position="143"/>
    </location>
</feature>
<dbReference type="EC" id="3.4.16.4" evidence="5"/>
<keyword evidence="6" id="KW-1185">Reference proteome</keyword>
<reference evidence="5 6" key="1">
    <citation type="submission" date="2023-04" db="EMBL/GenBank/DDBJ databases">
        <title>Genome Encyclopedia of Bacteria and Archaea VI: Functional Genomics of Type Strains.</title>
        <authorList>
            <person name="Whitman W."/>
        </authorList>
    </citation>
    <scope>NUCLEOTIDE SEQUENCE [LARGE SCALE GENOMIC DNA]</scope>
    <source>
        <strain evidence="5 6">SG_E_30_P1</strain>
    </source>
</reference>
<evidence type="ECO:0000256" key="3">
    <source>
        <dbReference type="SAM" id="MobiDB-lite"/>
    </source>
</evidence>
<dbReference type="SUPFAM" id="SSF56601">
    <property type="entry name" value="beta-lactamase/transpeptidase-like"/>
    <property type="match status" value="1"/>
</dbReference>
<protein>
    <submittedName>
        <fullName evidence="5">D-alanyl-D-alanine carboxypeptidase/D-alanyl-D-alanine-endopeptidase (Penicillin-binding protein 4)</fullName>
        <ecNumber evidence="5">3.4.16.4</ecNumber>
        <ecNumber evidence="5">3.4.21.-</ecNumber>
    </submittedName>
</protein>
<evidence type="ECO:0000256" key="1">
    <source>
        <dbReference type="ARBA" id="ARBA00006096"/>
    </source>
</evidence>
<dbReference type="Proteomes" id="UP001160142">
    <property type="component" value="Unassembled WGS sequence"/>
</dbReference>
<feature type="compositionally biased region" description="Basic and acidic residues" evidence="3">
    <location>
        <begin position="34"/>
        <end position="44"/>
    </location>
</feature>
<gene>
    <name evidence="5" type="ORF">M2152_001981</name>
</gene>
<comment type="similarity">
    <text evidence="1">Belongs to the peptidase S13 family.</text>
</comment>
<keyword evidence="5" id="KW-0645">Protease</keyword>
<proteinExistence type="inferred from homology"/>
<dbReference type="RefSeq" id="WP_322134102.1">
    <property type="nucleotide sequence ID" value="NZ_CP085036.1"/>
</dbReference>
<keyword evidence="4" id="KW-1133">Transmembrane helix</keyword>
<keyword evidence="2 5" id="KW-0378">Hydrolase</keyword>
<accession>A0ABT6KP76</accession>
<dbReference type="NCBIfam" id="TIGR00666">
    <property type="entry name" value="PBP4"/>
    <property type="match status" value="1"/>
</dbReference>
<evidence type="ECO:0000256" key="2">
    <source>
        <dbReference type="ARBA" id="ARBA00022801"/>
    </source>
</evidence>
<sequence>MSDSQGPATPEGDLPDGSLPGGATPTEDAPTEFISRRALRESRSGRRAKPAAEEPVEQPAEPLTVSTEGVFADVDAQPAGQVPPSATPPSAPPPSAPPSAPRGERASGGIAALIRRHPRAWLGGALGAAFLLLAAGAVAAGAATAPRPTVAAPEPTPTVEPRTVPAALPAPTPVRTCSVAGILADPRLTAFSGQVVSAATGEVLLDRSGAQPQRTGSVLKTLTAAAALEALGPDTQLSTQVLDGTSPGVIVLRGGGDPTLATTSATVYSGAPLIGDLARAAVTRYNEVHPGVPITQIVLDSTMWNPDDRWDDSWLRSEQSMGYQAETTALMVDGGRADPSSTVSPRSSDPIGDAGRAFRDAAGLTGVTITTGSAPAGGVLAEVKSQPVSVLIGQMMSWSDNILAENLARAVSVSMGLGGSSASLNQAIPSALSTYGLDTSNLTIRDGSGLSEFNAVPASFITALMSKARTGEQNLGIMFNALPVSGLSGTLASRFTGDNAIAVGAVVAKTGWIDTAYTLGGVVNAADGTPLAFMFASVRDGITPDAKDAQDTLATGLYSCGNNLSNN</sequence>
<organism evidence="5 6">
    <name type="scientific">Antiquaquibacter oligotrophicus</name>
    <dbReference type="NCBI Taxonomy" id="2880260"/>
    <lineage>
        <taxon>Bacteria</taxon>
        <taxon>Bacillati</taxon>
        <taxon>Actinomycetota</taxon>
        <taxon>Actinomycetes</taxon>
        <taxon>Micrococcales</taxon>
        <taxon>Microbacteriaceae</taxon>
        <taxon>Antiquaquibacter</taxon>
    </lineage>
</organism>
<evidence type="ECO:0000256" key="4">
    <source>
        <dbReference type="SAM" id="Phobius"/>
    </source>
</evidence>
<feature type="compositionally biased region" description="Pro residues" evidence="3">
    <location>
        <begin position="85"/>
        <end position="100"/>
    </location>
</feature>
<dbReference type="GO" id="GO:0009002">
    <property type="term" value="F:serine-type D-Ala-D-Ala carboxypeptidase activity"/>
    <property type="evidence" value="ECO:0007669"/>
    <property type="project" value="UniProtKB-EC"/>
</dbReference>
<dbReference type="PANTHER" id="PTHR30023:SF0">
    <property type="entry name" value="PENICILLIN-SENSITIVE CARBOXYPEPTIDASE A"/>
    <property type="match status" value="1"/>
</dbReference>
<feature type="region of interest" description="Disordered" evidence="3">
    <location>
        <begin position="146"/>
        <end position="167"/>
    </location>
</feature>
<dbReference type="PANTHER" id="PTHR30023">
    <property type="entry name" value="D-ALANYL-D-ALANINE CARBOXYPEPTIDASE"/>
    <property type="match status" value="1"/>
</dbReference>
<dbReference type="EC" id="3.4.21.-" evidence="5"/>
<evidence type="ECO:0000313" key="6">
    <source>
        <dbReference type="Proteomes" id="UP001160142"/>
    </source>
</evidence>
<dbReference type="Gene3D" id="3.40.710.10">
    <property type="entry name" value="DD-peptidase/beta-lactamase superfamily"/>
    <property type="match status" value="2"/>
</dbReference>
<comment type="caution">
    <text evidence="5">The sequence shown here is derived from an EMBL/GenBank/DDBJ whole genome shotgun (WGS) entry which is preliminary data.</text>
</comment>
<dbReference type="EMBL" id="JARXVQ010000001">
    <property type="protein sequence ID" value="MDH6181799.1"/>
    <property type="molecule type" value="Genomic_DNA"/>
</dbReference>
<keyword evidence="5" id="KW-0121">Carboxypeptidase</keyword>
<keyword evidence="4" id="KW-0812">Transmembrane</keyword>
<dbReference type="Pfam" id="PF02113">
    <property type="entry name" value="Peptidase_S13"/>
    <property type="match status" value="2"/>
</dbReference>